<accession>A0A7E4VFN5</accession>
<dbReference type="Proteomes" id="UP000492821">
    <property type="component" value="Unassembled WGS sequence"/>
</dbReference>
<dbReference type="AlphaFoldDB" id="A0A7E4VFN5"/>
<dbReference type="WBParaSite" id="Pan_g20335.t1">
    <property type="protein sequence ID" value="Pan_g20335.t1"/>
    <property type="gene ID" value="Pan_g20335"/>
</dbReference>
<evidence type="ECO:0000313" key="1">
    <source>
        <dbReference type="Proteomes" id="UP000492821"/>
    </source>
</evidence>
<sequence length="157" mass="17507">MAGKRAVTDLSYLEAKIATSNFTNGETLRLVKVPSPRGYRLRVVITYKGKQYLYNTAESAKWVDEFNKCDEKLAVLEQRKKDSFGEKAPSKLTPIVMLTPTTPSAKPIENLPKPTVQTTLTPPMDIPLMSPPPVAKSNGINLFPMPEEFQSIFSKSF</sequence>
<reference evidence="2" key="2">
    <citation type="submission" date="2020-10" db="UniProtKB">
        <authorList>
            <consortium name="WormBaseParasite"/>
        </authorList>
    </citation>
    <scope>IDENTIFICATION</scope>
</reference>
<protein>
    <submittedName>
        <fullName evidence="2">AP2/ERF domain-containing protein</fullName>
    </submittedName>
</protein>
<reference evidence="1" key="1">
    <citation type="journal article" date="2013" name="Genetics">
        <title>The draft genome and transcriptome of Panagrellus redivivus are shaped by the harsh demands of a free-living lifestyle.</title>
        <authorList>
            <person name="Srinivasan J."/>
            <person name="Dillman A.R."/>
            <person name="Macchietto M.G."/>
            <person name="Heikkinen L."/>
            <person name="Lakso M."/>
            <person name="Fracchia K.M."/>
            <person name="Antoshechkin I."/>
            <person name="Mortazavi A."/>
            <person name="Wong G."/>
            <person name="Sternberg P.W."/>
        </authorList>
    </citation>
    <scope>NUCLEOTIDE SEQUENCE [LARGE SCALE GENOMIC DNA]</scope>
    <source>
        <strain evidence="1">MT8872</strain>
    </source>
</reference>
<organism evidence="1 2">
    <name type="scientific">Panagrellus redivivus</name>
    <name type="common">Microworm</name>
    <dbReference type="NCBI Taxonomy" id="6233"/>
    <lineage>
        <taxon>Eukaryota</taxon>
        <taxon>Metazoa</taxon>
        <taxon>Ecdysozoa</taxon>
        <taxon>Nematoda</taxon>
        <taxon>Chromadorea</taxon>
        <taxon>Rhabditida</taxon>
        <taxon>Tylenchina</taxon>
        <taxon>Panagrolaimomorpha</taxon>
        <taxon>Panagrolaimoidea</taxon>
        <taxon>Panagrolaimidae</taxon>
        <taxon>Panagrellus</taxon>
    </lineage>
</organism>
<keyword evidence="1" id="KW-1185">Reference proteome</keyword>
<proteinExistence type="predicted"/>
<name>A0A7E4VFN5_PANRE</name>
<evidence type="ECO:0000313" key="2">
    <source>
        <dbReference type="WBParaSite" id="Pan_g20335.t1"/>
    </source>
</evidence>